<evidence type="ECO:0000313" key="11">
    <source>
        <dbReference type="EnsemblMetazoa" id="CLYHEMP023989.1"/>
    </source>
</evidence>
<protein>
    <recommendedName>
        <fullName evidence="9">Hydroxylysine kinase</fullName>
        <ecNumber evidence="8">2.7.1.81</ecNumber>
    </recommendedName>
</protein>
<evidence type="ECO:0000256" key="8">
    <source>
        <dbReference type="ARBA" id="ARBA00038873"/>
    </source>
</evidence>
<comment type="catalytic activity">
    <reaction evidence="6">
        <text>(5R)-5-hydroxy-L-lysine + GTP = (5R)-5-phosphooxy-L-lysine + GDP + H(+)</text>
        <dbReference type="Rhea" id="RHEA:19049"/>
        <dbReference type="ChEBI" id="CHEBI:15378"/>
        <dbReference type="ChEBI" id="CHEBI:37565"/>
        <dbReference type="ChEBI" id="CHEBI:57882"/>
        <dbReference type="ChEBI" id="CHEBI:58189"/>
        <dbReference type="ChEBI" id="CHEBI:58357"/>
        <dbReference type="EC" id="2.7.1.81"/>
    </reaction>
</comment>
<name>A0A7M5XIS3_9CNID</name>
<dbReference type="InterPro" id="IPR050249">
    <property type="entry name" value="Pseudomonas-type_ThrB"/>
</dbReference>
<evidence type="ECO:0000256" key="1">
    <source>
        <dbReference type="ARBA" id="ARBA00004496"/>
    </source>
</evidence>
<dbReference type="GeneID" id="136812493"/>
<evidence type="ECO:0000256" key="4">
    <source>
        <dbReference type="ARBA" id="ARBA00022679"/>
    </source>
</evidence>
<proteinExistence type="inferred from homology"/>
<dbReference type="Proteomes" id="UP000594262">
    <property type="component" value="Unplaced"/>
</dbReference>
<sequence>MNEKQSIALVNDQLKIRPYVNKSQLKDIALKCFGFELDEGVEPMEMVSYEDRNFRIQGRCTGEKVSRCFVMKIFNRGTSNEDTLEHIINLILYSKSKCSQHFAVQTPIPSISSSDQNMKYISSYDIPILPNASYDDCTKSSLIEKGLLDISPTGQTTCCHNIRLLTYLEGRPPKLSEEKVTDEFAQDWGATSGRLCNALEEVPKSEKVDREKSICNLITVGKYLKSTYLEAVKHAKQKQTFTDIIEKFETQILPQLEKNVKKSYIHGDINEVNLLLDSSGKIGGVIDFDDAVWSFSIVDLAISFMHFSLYLDENAFTHKMKKLYQGYTSARQITDLERDLLYDITLMSYAQWSVLASHQYHVLDPGNKYIHDFLQKSWQGLSLLLLMSKDMFLEKVCTQ</sequence>
<dbReference type="EnsemblMetazoa" id="CLYHEMT023989.1">
    <property type="protein sequence ID" value="CLYHEMP023989.1"/>
    <property type="gene ID" value="CLYHEMG023989"/>
</dbReference>
<dbReference type="Pfam" id="PF01636">
    <property type="entry name" value="APH"/>
    <property type="match status" value="1"/>
</dbReference>
<evidence type="ECO:0000256" key="6">
    <source>
        <dbReference type="ARBA" id="ARBA00036820"/>
    </source>
</evidence>
<evidence type="ECO:0000259" key="10">
    <source>
        <dbReference type="Pfam" id="PF01636"/>
    </source>
</evidence>
<dbReference type="PANTHER" id="PTHR21064:SF1">
    <property type="entry name" value="HYDROXYLYSINE KINASE"/>
    <property type="match status" value="1"/>
</dbReference>
<dbReference type="GO" id="GO:0005737">
    <property type="term" value="C:cytoplasm"/>
    <property type="evidence" value="ECO:0007669"/>
    <property type="project" value="UniProtKB-SubCell"/>
</dbReference>
<keyword evidence="12" id="KW-1185">Reference proteome</keyword>
<evidence type="ECO:0000256" key="5">
    <source>
        <dbReference type="ARBA" id="ARBA00022777"/>
    </source>
</evidence>
<organism evidence="11 12">
    <name type="scientific">Clytia hemisphaerica</name>
    <dbReference type="NCBI Taxonomy" id="252671"/>
    <lineage>
        <taxon>Eukaryota</taxon>
        <taxon>Metazoa</taxon>
        <taxon>Cnidaria</taxon>
        <taxon>Hydrozoa</taxon>
        <taxon>Hydroidolina</taxon>
        <taxon>Leptothecata</taxon>
        <taxon>Obeliida</taxon>
        <taxon>Clytiidae</taxon>
        <taxon>Clytia</taxon>
    </lineage>
</organism>
<dbReference type="GO" id="GO:0047992">
    <property type="term" value="F:hydroxylysine kinase activity"/>
    <property type="evidence" value="ECO:0007669"/>
    <property type="project" value="UniProtKB-EC"/>
</dbReference>
<dbReference type="AlphaFoldDB" id="A0A7M5XIS3"/>
<dbReference type="RefSeq" id="XP_066925098.1">
    <property type="nucleotide sequence ID" value="XM_067068997.1"/>
</dbReference>
<accession>A0A7M5XIS3</accession>
<dbReference type="Gene3D" id="3.90.1200.10">
    <property type="match status" value="1"/>
</dbReference>
<comment type="function">
    <text evidence="7">Catalyzes the GTP-dependent phosphorylation of 5-hydroxy-L-lysine.</text>
</comment>
<dbReference type="InterPro" id="IPR002575">
    <property type="entry name" value="Aminoglycoside_PTrfase"/>
</dbReference>
<dbReference type="SUPFAM" id="SSF56112">
    <property type="entry name" value="Protein kinase-like (PK-like)"/>
    <property type="match status" value="1"/>
</dbReference>
<dbReference type="InterPro" id="IPR011009">
    <property type="entry name" value="Kinase-like_dom_sf"/>
</dbReference>
<evidence type="ECO:0000256" key="7">
    <source>
        <dbReference type="ARBA" id="ARBA00037368"/>
    </source>
</evidence>
<keyword evidence="5" id="KW-0418">Kinase</keyword>
<evidence type="ECO:0000313" key="12">
    <source>
        <dbReference type="Proteomes" id="UP000594262"/>
    </source>
</evidence>
<evidence type="ECO:0000256" key="3">
    <source>
        <dbReference type="ARBA" id="ARBA00022490"/>
    </source>
</evidence>
<evidence type="ECO:0000256" key="2">
    <source>
        <dbReference type="ARBA" id="ARBA00006219"/>
    </source>
</evidence>
<dbReference type="EC" id="2.7.1.81" evidence="8"/>
<evidence type="ECO:0000256" key="9">
    <source>
        <dbReference type="ARBA" id="ARBA00040505"/>
    </source>
</evidence>
<reference evidence="11" key="1">
    <citation type="submission" date="2021-01" db="UniProtKB">
        <authorList>
            <consortium name="EnsemblMetazoa"/>
        </authorList>
    </citation>
    <scope>IDENTIFICATION</scope>
</reference>
<keyword evidence="3" id="KW-0963">Cytoplasm</keyword>
<feature type="domain" description="Aminoglycoside phosphotransferase" evidence="10">
    <location>
        <begin position="157"/>
        <end position="308"/>
    </location>
</feature>
<keyword evidence="4" id="KW-0808">Transferase</keyword>
<comment type="subcellular location">
    <subcellularLocation>
        <location evidence="1">Cytoplasm</location>
    </subcellularLocation>
</comment>
<dbReference type="PANTHER" id="PTHR21064">
    <property type="entry name" value="AMINOGLYCOSIDE PHOSPHOTRANSFERASE DOMAIN-CONTAINING PROTEIN-RELATED"/>
    <property type="match status" value="1"/>
</dbReference>
<dbReference type="OrthoDB" id="9973935at2759"/>
<comment type="similarity">
    <text evidence="2">Belongs to the aminoglycoside phosphotransferase family.</text>
</comment>